<protein>
    <submittedName>
        <fullName evidence="1">Uncharacterized protein</fullName>
    </submittedName>
</protein>
<gene>
    <name evidence="1" type="ORF">BO66DRAFT_90281</name>
</gene>
<dbReference type="EMBL" id="KZ824956">
    <property type="protein sequence ID" value="RAH70166.1"/>
    <property type="molecule type" value="Genomic_DNA"/>
</dbReference>
<reference evidence="1" key="1">
    <citation type="submission" date="2018-02" db="EMBL/GenBank/DDBJ databases">
        <title>The genomes of Aspergillus section Nigri reveals drivers in fungal speciation.</title>
        <authorList>
            <consortium name="DOE Joint Genome Institute"/>
            <person name="Vesth T.C."/>
            <person name="Nybo J."/>
            <person name="Theobald S."/>
            <person name="Brandl J."/>
            <person name="Frisvad J.C."/>
            <person name="Nielsen K.F."/>
            <person name="Lyhne E.K."/>
            <person name="Kogle M.E."/>
            <person name="Kuo A."/>
            <person name="Riley R."/>
            <person name="Clum A."/>
            <person name="Nolan M."/>
            <person name="Lipzen A."/>
            <person name="Salamov A."/>
            <person name="Henrissat B."/>
            <person name="Wiebenga A."/>
            <person name="De vries R.P."/>
            <person name="Grigoriev I.V."/>
            <person name="Mortensen U.H."/>
            <person name="Andersen M.R."/>
            <person name="Baker S.E."/>
        </authorList>
    </citation>
    <scope>NUCLEOTIDE SEQUENCE</scope>
    <source>
        <strain evidence="1">CBS 121060</strain>
    </source>
</reference>
<dbReference type="Proteomes" id="UP000249661">
    <property type="component" value="Unassembled WGS sequence"/>
</dbReference>
<proteinExistence type="predicted"/>
<keyword evidence="2" id="KW-1185">Reference proteome</keyword>
<evidence type="ECO:0000313" key="2">
    <source>
        <dbReference type="Proteomes" id="UP000249661"/>
    </source>
</evidence>
<evidence type="ECO:0000313" key="1">
    <source>
        <dbReference type="EMBL" id="RAH70166.1"/>
    </source>
</evidence>
<organism evidence="1 2">
    <name type="scientific">Aspergillus aculeatinus CBS 121060</name>
    <dbReference type="NCBI Taxonomy" id="1448322"/>
    <lineage>
        <taxon>Eukaryota</taxon>
        <taxon>Fungi</taxon>
        <taxon>Dikarya</taxon>
        <taxon>Ascomycota</taxon>
        <taxon>Pezizomycotina</taxon>
        <taxon>Eurotiomycetes</taxon>
        <taxon>Eurotiomycetidae</taxon>
        <taxon>Eurotiales</taxon>
        <taxon>Aspergillaceae</taxon>
        <taxon>Aspergillus</taxon>
        <taxon>Aspergillus subgen. Circumdati</taxon>
    </lineage>
</organism>
<name>A0ACD1H996_9EURO</name>
<sequence>MKNRMICRTKLKQAMISSGRGKDWKRGVEKKCERNCFSPRGKSGNLARGRKEKTFRTHRQGPTFLAFQTAAGFCSPQQANQRLSHLSQVMLGAACHINILLSAWGYIGISPASAVAICLPFHPSMGSLLYLSSGHWFGDRMGPLRLLFLYRRPSREI</sequence>
<accession>A0ACD1H996</accession>